<dbReference type="Proteomes" id="UP000007307">
    <property type="component" value="Chromosome"/>
</dbReference>
<dbReference type="InterPro" id="IPR011765">
    <property type="entry name" value="Pept_M16_N"/>
</dbReference>
<dbReference type="HOGENOM" id="CLU_009902_1_0_5"/>
<dbReference type="GO" id="GO:0006508">
    <property type="term" value="P:proteolysis"/>
    <property type="evidence" value="ECO:0007669"/>
    <property type="project" value="UniProtKB-KW"/>
</dbReference>
<keyword evidence="6" id="KW-0862">Zinc</keyword>
<dbReference type="PROSITE" id="PS00143">
    <property type="entry name" value="INSULINASE"/>
    <property type="match status" value="1"/>
</dbReference>
<gene>
    <name evidence="12" type="ordered locus">AMF_815</name>
</gene>
<dbReference type="SMR" id="B9KGU2"/>
<dbReference type="InterPro" id="IPR050626">
    <property type="entry name" value="Peptidase_M16"/>
</dbReference>
<evidence type="ECO:0000256" key="6">
    <source>
        <dbReference type="ARBA" id="ARBA00022833"/>
    </source>
</evidence>
<feature type="coiled-coil region" evidence="9">
    <location>
        <begin position="153"/>
        <end position="180"/>
    </location>
</feature>
<name>B9KGU2_ANAMF</name>
<evidence type="ECO:0008006" key="14">
    <source>
        <dbReference type="Google" id="ProtNLM"/>
    </source>
</evidence>
<dbReference type="AlphaFoldDB" id="B9KGU2"/>
<dbReference type="Gene3D" id="3.30.830.10">
    <property type="entry name" value="Metalloenzyme, LuxS/M16 peptidase-like"/>
    <property type="match status" value="2"/>
</dbReference>
<comment type="similarity">
    <text evidence="2 8">Belongs to the peptidase M16 family.</text>
</comment>
<evidence type="ECO:0000313" key="12">
    <source>
        <dbReference type="EMBL" id="ACM49646.1"/>
    </source>
</evidence>
<keyword evidence="13" id="KW-1185">Reference proteome</keyword>
<accession>B9KGU2</accession>
<dbReference type="STRING" id="320483.AMF_815"/>
<dbReference type="GO" id="GO:0046872">
    <property type="term" value="F:metal ion binding"/>
    <property type="evidence" value="ECO:0007669"/>
    <property type="project" value="UniProtKB-KW"/>
</dbReference>
<keyword evidence="9" id="KW-0175">Coiled coil</keyword>
<dbReference type="InterPro" id="IPR001431">
    <property type="entry name" value="Pept_M16_Zn_BS"/>
</dbReference>
<sequence>METPMRSPLRNINCLTILLGTRLIFHFGLGAMNKFFVASFLLVSLFCSSAFCAKLQGVRVAELENGMKVYVISDNRFPIVLHMLVYRVGGMDDPPGLSGIAHFLEHMMFTGTEKVQDFSETIGRLGGRFNAMTSTAYTAYYELVGKRHLPLMMEMEADRMRNLDLTAEHMERERNVVLEERKMRTEATPRGLLEEEAVNVFYRNGYGRPVIGWEHEIANYDMQNVQAFYRKYYNPNNAILLVAGDVSFEEVMALAQANYGGLTNNSEAIERNADAKLEPPHRAGITVKMESAFVADPEMFVLYQTPSVIQSESLHNYYAAAIAADVLAGDEFGVLYDELVRKQRVATRVSASHSARELSSGAVSIDISLAPGVSPDIVSNEVKRVIEQLVSSGASKKFVENAKYRGMARVVYSLDGIEDRAWFYAGLLAIGSPAISMEDVVDAIKSIRVEDVNAAIKGTFTNPAVEGHLLPKI</sequence>
<dbReference type="GO" id="GO:0004222">
    <property type="term" value="F:metalloendopeptidase activity"/>
    <property type="evidence" value="ECO:0007669"/>
    <property type="project" value="InterPro"/>
</dbReference>
<evidence type="ECO:0000256" key="8">
    <source>
        <dbReference type="RuleBase" id="RU004447"/>
    </source>
</evidence>
<feature type="domain" description="Peptidase M16 N-terminal" evidence="10">
    <location>
        <begin position="77"/>
        <end position="211"/>
    </location>
</feature>
<dbReference type="InterPro" id="IPR007863">
    <property type="entry name" value="Peptidase_M16_C"/>
</dbReference>
<dbReference type="Pfam" id="PF05193">
    <property type="entry name" value="Peptidase_M16_C"/>
    <property type="match status" value="1"/>
</dbReference>
<keyword evidence="4" id="KW-0479">Metal-binding</keyword>
<feature type="domain" description="Peptidase M16 C-terminal" evidence="11">
    <location>
        <begin position="222"/>
        <end position="403"/>
    </location>
</feature>
<protein>
    <recommendedName>
        <fullName evidence="14">Insulinase family protein</fullName>
    </recommendedName>
</protein>
<evidence type="ECO:0000256" key="4">
    <source>
        <dbReference type="ARBA" id="ARBA00022723"/>
    </source>
</evidence>
<dbReference type="PANTHER" id="PTHR43690">
    <property type="entry name" value="NARDILYSIN"/>
    <property type="match status" value="1"/>
</dbReference>
<dbReference type="EMBL" id="CP001079">
    <property type="protein sequence ID" value="ACM49646.1"/>
    <property type="molecule type" value="Genomic_DNA"/>
</dbReference>
<evidence type="ECO:0000256" key="9">
    <source>
        <dbReference type="SAM" id="Coils"/>
    </source>
</evidence>
<evidence type="ECO:0000256" key="5">
    <source>
        <dbReference type="ARBA" id="ARBA00022801"/>
    </source>
</evidence>
<dbReference type="PANTHER" id="PTHR43690:SF17">
    <property type="entry name" value="PROTEIN YHJJ"/>
    <property type="match status" value="1"/>
</dbReference>
<reference evidence="12 13" key="1">
    <citation type="journal article" date="2009" name="BMC Genomics">
        <title>Conservation in the face of diversity: multistrain analysis of an intracellular bacterium.</title>
        <authorList>
            <person name="Dark M.J."/>
            <person name="Herndon D.R."/>
            <person name="Kappmeyer L.S."/>
            <person name="Gonzales M.P."/>
            <person name="Nordeen E."/>
            <person name="Palmer G.H."/>
            <person name="Knowles D.P. Jr."/>
            <person name="Brayton K.A."/>
        </authorList>
    </citation>
    <scope>NUCLEOTIDE SEQUENCE [LARGE SCALE GENOMIC DNA]</scope>
    <source>
        <strain evidence="12 13">Florida</strain>
    </source>
</reference>
<keyword evidence="7" id="KW-0482">Metalloprotease</keyword>
<dbReference type="SUPFAM" id="SSF63411">
    <property type="entry name" value="LuxS/MPP-like metallohydrolase"/>
    <property type="match status" value="2"/>
</dbReference>
<evidence type="ECO:0000259" key="10">
    <source>
        <dbReference type="Pfam" id="PF00675"/>
    </source>
</evidence>
<evidence type="ECO:0000313" key="13">
    <source>
        <dbReference type="Proteomes" id="UP000007307"/>
    </source>
</evidence>
<comment type="cofactor">
    <cofactor evidence="1">
        <name>Zn(2+)</name>
        <dbReference type="ChEBI" id="CHEBI:29105"/>
    </cofactor>
</comment>
<evidence type="ECO:0000256" key="3">
    <source>
        <dbReference type="ARBA" id="ARBA00022670"/>
    </source>
</evidence>
<dbReference type="Pfam" id="PF00675">
    <property type="entry name" value="Peptidase_M16"/>
    <property type="match status" value="1"/>
</dbReference>
<proteinExistence type="inferred from homology"/>
<keyword evidence="3" id="KW-0645">Protease</keyword>
<evidence type="ECO:0000256" key="7">
    <source>
        <dbReference type="ARBA" id="ARBA00023049"/>
    </source>
</evidence>
<evidence type="ECO:0000256" key="1">
    <source>
        <dbReference type="ARBA" id="ARBA00001947"/>
    </source>
</evidence>
<evidence type="ECO:0000256" key="2">
    <source>
        <dbReference type="ARBA" id="ARBA00007261"/>
    </source>
</evidence>
<keyword evidence="5" id="KW-0378">Hydrolase</keyword>
<dbReference type="KEGG" id="amf:AMF_815"/>
<dbReference type="InterPro" id="IPR011249">
    <property type="entry name" value="Metalloenz_LuxS/M16"/>
</dbReference>
<dbReference type="eggNOG" id="COG0612">
    <property type="taxonomic scope" value="Bacteria"/>
</dbReference>
<evidence type="ECO:0000259" key="11">
    <source>
        <dbReference type="Pfam" id="PF05193"/>
    </source>
</evidence>
<organism evidence="12 13">
    <name type="scientific">Anaplasma marginale (strain Florida)</name>
    <dbReference type="NCBI Taxonomy" id="320483"/>
    <lineage>
        <taxon>Bacteria</taxon>
        <taxon>Pseudomonadati</taxon>
        <taxon>Pseudomonadota</taxon>
        <taxon>Alphaproteobacteria</taxon>
        <taxon>Rickettsiales</taxon>
        <taxon>Anaplasmataceae</taxon>
        <taxon>Anaplasma</taxon>
    </lineage>
</organism>